<organism evidence="1 2">
    <name type="scientific">Pristionchus fissidentatus</name>
    <dbReference type="NCBI Taxonomy" id="1538716"/>
    <lineage>
        <taxon>Eukaryota</taxon>
        <taxon>Metazoa</taxon>
        <taxon>Ecdysozoa</taxon>
        <taxon>Nematoda</taxon>
        <taxon>Chromadorea</taxon>
        <taxon>Rhabditida</taxon>
        <taxon>Rhabditina</taxon>
        <taxon>Diplogasteromorpha</taxon>
        <taxon>Diplogasteroidea</taxon>
        <taxon>Neodiplogasteridae</taxon>
        <taxon>Pristionchus</taxon>
    </lineage>
</organism>
<gene>
    <name evidence="1" type="ORF">PFISCL1PPCAC_23495</name>
</gene>
<keyword evidence="2" id="KW-1185">Reference proteome</keyword>
<sequence length="291" mass="31221">SAAPYPDPGNPGIFYLENDAAGKINFYGCNSRNGGDEIIKVGQSWTVLFEKNASIGVGYQCKCDLHSSTCSGCTDGSKVYAAGQSFIKNGNSFVCKKEGNKWTLTLSQSFDVKCTSEGAQQIKNGYQYTCEKGLWKITACQFRLPNKTDLYADIGQTIDSHLSYRMLCKKSPDGVIYLERSACIDDTGKVLKAGESSSFPDGSSINCAMKDGILRRIIKGAGTDQAPRPIGDRYVQNEIVVEVIGKDGETKALGCSLTGSAADVFTGSSSKNGVRVSCFQTTMGYSLSHLG</sequence>
<name>A0AAV5WNJ2_9BILA</name>
<dbReference type="EMBL" id="BTSY01000006">
    <property type="protein sequence ID" value="GMT32198.1"/>
    <property type="molecule type" value="Genomic_DNA"/>
</dbReference>
<protein>
    <submittedName>
        <fullName evidence="1">Uncharacterized protein</fullName>
    </submittedName>
</protein>
<feature type="non-terminal residue" evidence="1">
    <location>
        <position position="1"/>
    </location>
</feature>
<accession>A0AAV5WNJ2</accession>
<evidence type="ECO:0000313" key="2">
    <source>
        <dbReference type="Proteomes" id="UP001432322"/>
    </source>
</evidence>
<dbReference type="AlphaFoldDB" id="A0AAV5WNJ2"/>
<dbReference type="Proteomes" id="UP001432322">
    <property type="component" value="Unassembled WGS sequence"/>
</dbReference>
<reference evidence="1" key="1">
    <citation type="submission" date="2023-10" db="EMBL/GenBank/DDBJ databases">
        <title>Genome assembly of Pristionchus species.</title>
        <authorList>
            <person name="Yoshida K."/>
            <person name="Sommer R.J."/>
        </authorList>
    </citation>
    <scope>NUCLEOTIDE SEQUENCE</scope>
    <source>
        <strain evidence="1">RS5133</strain>
    </source>
</reference>
<comment type="caution">
    <text evidence="1">The sequence shown here is derived from an EMBL/GenBank/DDBJ whole genome shotgun (WGS) entry which is preliminary data.</text>
</comment>
<evidence type="ECO:0000313" key="1">
    <source>
        <dbReference type="EMBL" id="GMT32198.1"/>
    </source>
</evidence>
<feature type="non-terminal residue" evidence="1">
    <location>
        <position position="291"/>
    </location>
</feature>
<proteinExistence type="predicted"/>